<evidence type="ECO:0000256" key="1">
    <source>
        <dbReference type="ARBA" id="ARBA00022801"/>
    </source>
</evidence>
<proteinExistence type="predicted"/>
<evidence type="ECO:0000313" key="4">
    <source>
        <dbReference type="Proteomes" id="UP001275932"/>
    </source>
</evidence>
<dbReference type="InterPro" id="IPR013320">
    <property type="entry name" value="ConA-like_dom_sf"/>
</dbReference>
<dbReference type="InterPro" id="IPR029018">
    <property type="entry name" value="Hex-like_dom2"/>
</dbReference>
<gene>
    <name evidence="3" type="ORF">MOX91_03510</name>
</gene>
<dbReference type="Gene3D" id="2.60.120.200">
    <property type="match status" value="1"/>
</dbReference>
<keyword evidence="1" id="KW-0378">Hydrolase</keyword>
<dbReference type="SUPFAM" id="SSF55545">
    <property type="entry name" value="beta-N-acetylhexosaminidase-like domain"/>
    <property type="match status" value="1"/>
</dbReference>
<name>A0ABU4WFA0_9BACT</name>
<evidence type="ECO:0000313" key="3">
    <source>
        <dbReference type="EMBL" id="MDX8415246.1"/>
    </source>
</evidence>
<reference evidence="3 4" key="1">
    <citation type="submission" date="2022-03" db="EMBL/GenBank/DDBJ databases">
        <title>Novel taxa within the pig intestine.</title>
        <authorList>
            <person name="Wylensek D."/>
            <person name="Bishof K."/>
            <person name="Afrizal A."/>
            <person name="Clavel T."/>
        </authorList>
    </citation>
    <scope>NUCLEOTIDE SEQUENCE [LARGE SCALE GENOMIC DNA]</scope>
    <source>
        <strain evidence="3 4">CLA-KB-P66</strain>
    </source>
</reference>
<sequence length="1196" mass="133371">MKIFGMFFVAFFSSMLFCADLNAKISRIINSSNSITQKMAVFDLRAKIAFVSGSVPELSDSSELLKNSIVIGRPSENPNLGEFSDDAAKLSKGGYIIKKIANGSVAVVANDDEGVVNGANALLRQMGYGFTLGTQFTPSKLNEKIEDAVKSPKLGVRGFLPWYNFFNSPTTWDEPDHRAFVDDAMALGANFIGFHNYNGEPLCGYVDENKKLVKAGRLLSTKYPTWGTHPLKTEDFGFGTDKIYSGDYFGASTSKIKDDAKAVLAEQDLVAKMLAYADNKGVKTCIGFEIGEHHNTPIPTDEGDMKIFVNRLRHVVEKYPNAKYVWLWLPEASGLAGMSWGIGGSKNAKQSLALYANNSLDVYKMIGGFNETLARHGAYDKSSGGELGRTMRAICLEQCAKAALKVLSQYENPPKLVMSGWGGNTYLGADLYFDGLNKTLPKDVVFSALEHIFPRPKISDVYGTLTGREVWPIPWLENDGDQWQPQPWVKTFKGLMEDLYAKNCDGVLAIHWRTRCVGEAFQYLCDSAWNGAMPLENFFLNYAKTLYGDENTAQMAKIHEDLDALPYRWLGGKGQKECGSFEWGEVGDSKFLDRLLEIKSRIKKLKFKNPSALENANWLLARIDWTVAYREMTVHSLVAQSAIKHGKYQEALAELANPCYPNAFRTYAKRISTRGEYGILATVNTKAYVDWLKMRETVENALGKKLKIADCAWVIEKSDRFVSLARRITSIEAGADFEIEPIVFGGGDAWIFYRKLGEKSWKSKKLEENHNWVKHIKIPASEIGDVGIEYTFGFSKSPRIANKHLLSVAPKIEMAVRAKKNVSFDGVKLKAKAQKGKTFPIMLSWNDIKNAEYYKVYRDGELLCSTAFNYLPDSSPNKSGFYVVEAFNRNEKVAQSEAAPYEMPNMPVGEKPRVKIGQNPSGVVLKIAAPKSDAAVKCRIYKSGKRARAERLKNEILEHVEASQPLNVPEYMLCELPLNGGNEAFFFDETSEGDWVYKAVFLNAHNVEGKNFEEIKIIHKKTPQTPLVNLPLTERPKGAKEVGVVKYTSEGADFSGGYVVLPNIKPKFGAGLKIEFEMMVFEGAMPDGVMLSFGIFRLNGLYFQSGGRNLNVWGSSEFKTAAGGLKPNEWHKVCFEYDCKSAVLKIDGKTMYSQSLDSLPTESDYPLTLGNYSSPEKRYAFKGMLRNLAISSEKTE</sequence>
<keyword evidence="2" id="KW-0732">Signal</keyword>
<dbReference type="RefSeq" id="WP_370396694.1">
    <property type="nucleotide sequence ID" value="NZ_JALBUT010000003.1"/>
</dbReference>
<dbReference type="EMBL" id="JALBUT010000003">
    <property type="protein sequence ID" value="MDX8415246.1"/>
    <property type="molecule type" value="Genomic_DNA"/>
</dbReference>
<keyword evidence="4" id="KW-1185">Reference proteome</keyword>
<protein>
    <submittedName>
        <fullName evidence="3">Uncharacterized protein</fullName>
    </submittedName>
</protein>
<dbReference type="Proteomes" id="UP001275932">
    <property type="component" value="Unassembled WGS sequence"/>
</dbReference>
<feature type="signal peptide" evidence="2">
    <location>
        <begin position="1"/>
        <end position="18"/>
    </location>
</feature>
<dbReference type="SUPFAM" id="SSF49899">
    <property type="entry name" value="Concanavalin A-like lectins/glucanases"/>
    <property type="match status" value="1"/>
</dbReference>
<comment type="caution">
    <text evidence="3">The sequence shown here is derived from an EMBL/GenBank/DDBJ whole genome shotgun (WGS) entry which is preliminary data.</text>
</comment>
<evidence type="ECO:0000256" key="2">
    <source>
        <dbReference type="SAM" id="SignalP"/>
    </source>
</evidence>
<dbReference type="Gene3D" id="3.30.379.10">
    <property type="entry name" value="Chitobiase/beta-hexosaminidase domain 2-like"/>
    <property type="match status" value="1"/>
</dbReference>
<dbReference type="Pfam" id="PF13385">
    <property type="entry name" value="Laminin_G_3"/>
    <property type="match status" value="1"/>
</dbReference>
<feature type="chain" id="PRO_5046000913" evidence="2">
    <location>
        <begin position="19"/>
        <end position="1196"/>
    </location>
</feature>
<accession>A0ABU4WFA0</accession>
<organism evidence="3 4">
    <name type="scientific">Intestinicryptomonas porci</name>
    <dbReference type="NCBI Taxonomy" id="2926320"/>
    <lineage>
        <taxon>Bacteria</taxon>
        <taxon>Pseudomonadati</taxon>
        <taxon>Verrucomicrobiota</taxon>
        <taxon>Opitutia</taxon>
        <taxon>Opitutales</taxon>
        <taxon>Intestinicryptomonaceae</taxon>
        <taxon>Intestinicryptomonas</taxon>
    </lineage>
</organism>